<evidence type="ECO:0000256" key="10">
    <source>
        <dbReference type="HAMAP-Rule" id="MF_00185"/>
    </source>
</evidence>
<evidence type="ECO:0000256" key="7">
    <source>
        <dbReference type="ARBA" id="ARBA00022840"/>
    </source>
</evidence>
<evidence type="ECO:0000256" key="11">
    <source>
        <dbReference type="RuleBase" id="RU003783"/>
    </source>
</evidence>
<dbReference type="EC" id="2.5.1.75" evidence="10"/>
<evidence type="ECO:0000313" key="15">
    <source>
        <dbReference type="EMBL" id="HEF66217.1"/>
    </source>
</evidence>
<comment type="caution">
    <text evidence="15">The sequence shown here is derived from an EMBL/GenBank/DDBJ whole genome shotgun (WGS) entry which is preliminary data.</text>
</comment>
<dbReference type="Pfam" id="PF01715">
    <property type="entry name" value="IPPT"/>
    <property type="match status" value="1"/>
</dbReference>
<feature type="region of interest" description="Disordered" evidence="14">
    <location>
        <begin position="310"/>
        <end position="329"/>
    </location>
</feature>
<name>A0A7C1JM03_THERO</name>
<evidence type="ECO:0000256" key="1">
    <source>
        <dbReference type="ARBA" id="ARBA00001946"/>
    </source>
</evidence>
<feature type="binding site" evidence="10">
    <location>
        <begin position="14"/>
        <end position="19"/>
    </location>
    <ligand>
        <name>substrate</name>
    </ligand>
</feature>
<feature type="compositionally biased region" description="Gly residues" evidence="14">
    <location>
        <begin position="320"/>
        <end position="329"/>
    </location>
</feature>
<evidence type="ECO:0000256" key="5">
    <source>
        <dbReference type="ARBA" id="ARBA00022694"/>
    </source>
</evidence>
<comment type="similarity">
    <text evidence="3 10 13">Belongs to the IPP transferase family.</text>
</comment>
<sequence>MGKRKPVIALVGPTSVGKTATAIKLALEFGGEVVSADSRYLYRGMDIGTDKPSLEERKGVPHHLIDIVDPRDDYSLALYQRDARAAIEAIHARGRLPIVAGGTPLYLRALLEGWRIPPAPPNPELRAQLELRARVEGPEVLHRELERVDPLAAARIPPENVRRVIRALEIFHATGRRMTELEGKESPPWRVLWLGLTMPREELYRRIDERVERQIARGLVDEVRRLLREGVPPDVPAMTALGYRQIVLYLEGKLTLEEAIARIKYDTHRYARHQLTWLRRMKQVEWYDVTQPGWYEAMRERVRTFLADETDEGDAAVHQNGGGKRTPRA</sequence>
<dbReference type="PANTHER" id="PTHR11088:SF60">
    <property type="entry name" value="TRNA DIMETHYLALLYLTRANSFERASE"/>
    <property type="match status" value="1"/>
</dbReference>
<feature type="site" description="Interaction with substrate tRNA" evidence="10">
    <location>
        <position position="103"/>
    </location>
</feature>
<protein>
    <recommendedName>
        <fullName evidence="10">tRNA dimethylallyltransferase</fullName>
        <ecNumber evidence="10">2.5.1.75</ecNumber>
    </recommendedName>
    <alternativeName>
        <fullName evidence="10">Dimethylallyl diphosphate:tRNA dimethylallyltransferase</fullName>
        <shortName evidence="10">DMAPP:tRNA dimethylallyltransferase</shortName>
        <shortName evidence="10">DMATase</shortName>
    </alternativeName>
    <alternativeName>
        <fullName evidence="10">Isopentenyl-diphosphate:tRNA isopentenyltransferase</fullName>
        <shortName evidence="10">IPP transferase</shortName>
        <shortName evidence="10">IPPT</shortName>
        <shortName evidence="10">IPTase</shortName>
    </alternativeName>
</protein>
<keyword evidence="4 10" id="KW-0808">Transferase</keyword>
<dbReference type="GO" id="GO:0052381">
    <property type="term" value="F:tRNA dimethylallyltransferase activity"/>
    <property type="evidence" value="ECO:0007669"/>
    <property type="project" value="UniProtKB-UniRule"/>
</dbReference>
<keyword evidence="7 10" id="KW-0067">ATP-binding</keyword>
<dbReference type="GO" id="GO:0005524">
    <property type="term" value="F:ATP binding"/>
    <property type="evidence" value="ECO:0007669"/>
    <property type="project" value="UniProtKB-UniRule"/>
</dbReference>
<dbReference type="Gene3D" id="3.40.50.300">
    <property type="entry name" value="P-loop containing nucleotide triphosphate hydrolases"/>
    <property type="match status" value="1"/>
</dbReference>
<evidence type="ECO:0000256" key="2">
    <source>
        <dbReference type="ARBA" id="ARBA00003213"/>
    </source>
</evidence>
<evidence type="ECO:0000256" key="12">
    <source>
        <dbReference type="RuleBase" id="RU003784"/>
    </source>
</evidence>
<dbReference type="PANTHER" id="PTHR11088">
    <property type="entry name" value="TRNA DIMETHYLALLYLTRANSFERASE"/>
    <property type="match status" value="1"/>
</dbReference>
<organism evidence="15">
    <name type="scientific">Thermomicrobium roseum</name>
    <dbReference type="NCBI Taxonomy" id="500"/>
    <lineage>
        <taxon>Bacteria</taxon>
        <taxon>Pseudomonadati</taxon>
        <taxon>Thermomicrobiota</taxon>
        <taxon>Thermomicrobia</taxon>
        <taxon>Thermomicrobiales</taxon>
        <taxon>Thermomicrobiaceae</taxon>
        <taxon>Thermomicrobium</taxon>
    </lineage>
</organism>
<feature type="binding site" evidence="10">
    <location>
        <begin position="12"/>
        <end position="19"/>
    </location>
    <ligand>
        <name>ATP</name>
        <dbReference type="ChEBI" id="CHEBI:30616"/>
    </ligand>
</feature>
<accession>A0A7C1JM03</accession>
<comment type="catalytic activity">
    <reaction evidence="9 10 11">
        <text>adenosine(37) in tRNA + dimethylallyl diphosphate = N(6)-dimethylallyladenosine(37) in tRNA + diphosphate</text>
        <dbReference type="Rhea" id="RHEA:26482"/>
        <dbReference type="Rhea" id="RHEA-COMP:10162"/>
        <dbReference type="Rhea" id="RHEA-COMP:10375"/>
        <dbReference type="ChEBI" id="CHEBI:33019"/>
        <dbReference type="ChEBI" id="CHEBI:57623"/>
        <dbReference type="ChEBI" id="CHEBI:74411"/>
        <dbReference type="ChEBI" id="CHEBI:74415"/>
        <dbReference type="EC" id="2.5.1.75"/>
    </reaction>
</comment>
<evidence type="ECO:0000256" key="3">
    <source>
        <dbReference type="ARBA" id="ARBA00005842"/>
    </source>
</evidence>
<evidence type="ECO:0000256" key="8">
    <source>
        <dbReference type="ARBA" id="ARBA00022842"/>
    </source>
</evidence>
<comment type="caution">
    <text evidence="10">Lacks conserved residue(s) required for the propagation of feature annotation.</text>
</comment>
<dbReference type="AlphaFoldDB" id="A0A7C1JM03"/>
<dbReference type="EMBL" id="DSJL01000011">
    <property type="protein sequence ID" value="HEF66217.1"/>
    <property type="molecule type" value="Genomic_DNA"/>
</dbReference>
<dbReference type="InterPro" id="IPR018022">
    <property type="entry name" value="IPT"/>
</dbReference>
<proteinExistence type="inferred from homology"/>
<evidence type="ECO:0000256" key="4">
    <source>
        <dbReference type="ARBA" id="ARBA00022679"/>
    </source>
</evidence>
<evidence type="ECO:0000256" key="9">
    <source>
        <dbReference type="ARBA" id="ARBA00049563"/>
    </source>
</evidence>
<keyword evidence="8 10" id="KW-0460">Magnesium</keyword>
<gene>
    <name evidence="10 15" type="primary">miaA</name>
    <name evidence="15" type="ORF">ENP47_11580</name>
</gene>
<evidence type="ECO:0000256" key="13">
    <source>
        <dbReference type="RuleBase" id="RU003785"/>
    </source>
</evidence>
<dbReference type="FunFam" id="1.10.20.140:FF:000001">
    <property type="entry name" value="tRNA dimethylallyltransferase"/>
    <property type="match status" value="1"/>
</dbReference>
<dbReference type="Gene3D" id="1.10.20.140">
    <property type="match status" value="1"/>
</dbReference>
<evidence type="ECO:0000256" key="6">
    <source>
        <dbReference type="ARBA" id="ARBA00022741"/>
    </source>
</evidence>
<dbReference type="GO" id="GO:0006400">
    <property type="term" value="P:tRNA modification"/>
    <property type="evidence" value="ECO:0007669"/>
    <property type="project" value="TreeGrafter"/>
</dbReference>
<keyword evidence="5 10" id="KW-0819">tRNA processing</keyword>
<dbReference type="HAMAP" id="MF_00185">
    <property type="entry name" value="IPP_trans"/>
    <property type="match status" value="1"/>
</dbReference>
<dbReference type="NCBIfam" id="TIGR00174">
    <property type="entry name" value="miaA"/>
    <property type="match status" value="1"/>
</dbReference>
<feature type="region of interest" description="Interaction with substrate tRNA" evidence="10">
    <location>
        <begin position="37"/>
        <end position="40"/>
    </location>
</feature>
<keyword evidence="6 10" id="KW-0547">Nucleotide-binding</keyword>
<dbReference type="InterPro" id="IPR027417">
    <property type="entry name" value="P-loop_NTPase"/>
</dbReference>
<comment type="subunit">
    <text evidence="10">Monomer.</text>
</comment>
<dbReference type="InterPro" id="IPR039657">
    <property type="entry name" value="Dimethylallyltransferase"/>
</dbReference>
<feature type="site" description="Interaction with substrate tRNA" evidence="10">
    <location>
        <position position="126"/>
    </location>
</feature>
<reference evidence="15" key="1">
    <citation type="journal article" date="2020" name="mSystems">
        <title>Genome- and Community-Level Interaction Insights into Carbon Utilization and Element Cycling Functions of Hydrothermarchaeota in Hydrothermal Sediment.</title>
        <authorList>
            <person name="Zhou Z."/>
            <person name="Liu Y."/>
            <person name="Xu W."/>
            <person name="Pan J."/>
            <person name="Luo Z.H."/>
            <person name="Li M."/>
        </authorList>
    </citation>
    <scope>NUCLEOTIDE SEQUENCE [LARGE SCALE GENOMIC DNA]</scope>
    <source>
        <strain evidence="15">SpSt-222</strain>
    </source>
</reference>
<comment type="function">
    <text evidence="2 10 12">Catalyzes the transfer of a dimethylallyl group onto the adenine at position 37 in tRNAs that read codons beginning with uridine, leading to the formation of N6-(dimethylallyl)adenosine (i(6)A).</text>
</comment>
<comment type="cofactor">
    <cofactor evidence="1 10">
        <name>Mg(2+)</name>
        <dbReference type="ChEBI" id="CHEBI:18420"/>
    </cofactor>
</comment>
<evidence type="ECO:0000256" key="14">
    <source>
        <dbReference type="SAM" id="MobiDB-lite"/>
    </source>
</evidence>
<dbReference type="SUPFAM" id="SSF52540">
    <property type="entry name" value="P-loop containing nucleoside triphosphate hydrolases"/>
    <property type="match status" value="2"/>
</dbReference>